<comment type="catalytic activity">
    <reaction evidence="6 8">
        <text>a fatty acyl-[ACP] + S-adenosyl-L-methionine = an N-acyl-L-homoserine lactone + S-methyl-5'-thioadenosine + holo-[ACP] + H(+)</text>
        <dbReference type="Rhea" id="RHEA:10096"/>
        <dbReference type="Rhea" id="RHEA-COMP:9685"/>
        <dbReference type="Rhea" id="RHEA-COMP:14125"/>
        <dbReference type="ChEBI" id="CHEBI:15378"/>
        <dbReference type="ChEBI" id="CHEBI:17509"/>
        <dbReference type="ChEBI" id="CHEBI:55474"/>
        <dbReference type="ChEBI" id="CHEBI:59789"/>
        <dbReference type="ChEBI" id="CHEBI:64479"/>
        <dbReference type="ChEBI" id="CHEBI:138651"/>
        <dbReference type="EC" id="2.3.1.184"/>
    </reaction>
</comment>
<evidence type="ECO:0000256" key="4">
    <source>
        <dbReference type="ARBA" id="ARBA00022691"/>
    </source>
</evidence>
<evidence type="ECO:0000256" key="3">
    <source>
        <dbReference type="ARBA" id="ARBA00022679"/>
    </source>
</evidence>
<evidence type="ECO:0000256" key="1">
    <source>
        <dbReference type="ARBA" id="ARBA00012340"/>
    </source>
</evidence>
<dbReference type="InterPro" id="IPR016181">
    <property type="entry name" value="Acyl_CoA_acyltransferase"/>
</dbReference>
<dbReference type="SUPFAM" id="SSF55729">
    <property type="entry name" value="Acyl-CoA N-acyltransferases (Nat)"/>
    <property type="match status" value="1"/>
</dbReference>
<dbReference type="AlphaFoldDB" id="A0A6N9TFQ6"/>
<dbReference type="InterPro" id="IPR001690">
    <property type="entry name" value="Autoind_synthase"/>
</dbReference>
<reference evidence="9 10" key="1">
    <citation type="submission" date="2020-01" db="EMBL/GenBank/DDBJ databases">
        <title>Jiella pacifica sp. nov.</title>
        <authorList>
            <person name="Xue Z."/>
            <person name="Zhu S."/>
            <person name="Chen J."/>
            <person name="Yang J."/>
        </authorList>
    </citation>
    <scope>NUCLEOTIDE SEQUENCE [LARGE SCALE GENOMIC DNA]</scope>
    <source>
        <strain evidence="9 10">40Bstr34</strain>
    </source>
</reference>
<keyword evidence="3 8" id="KW-0808">Transferase</keyword>
<proteinExistence type="inferred from homology"/>
<dbReference type="Proteomes" id="UP000469011">
    <property type="component" value="Unassembled WGS sequence"/>
</dbReference>
<dbReference type="EMBL" id="JAAAMG010000036">
    <property type="protein sequence ID" value="NDW07698.1"/>
    <property type="molecule type" value="Genomic_DNA"/>
</dbReference>
<dbReference type="GO" id="GO:0061579">
    <property type="term" value="F:N-acyl homoserine lactone synthase activity"/>
    <property type="evidence" value="ECO:0007669"/>
    <property type="project" value="UniProtKB-UniRule"/>
</dbReference>
<organism evidence="9 10">
    <name type="scientific">Jiella pacifica</name>
    <dbReference type="NCBI Taxonomy" id="2696469"/>
    <lineage>
        <taxon>Bacteria</taxon>
        <taxon>Pseudomonadati</taxon>
        <taxon>Pseudomonadota</taxon>
        <taxon>Alphaproteobacteria</taxon>
        <taxon>Hyphomicrobiales</taxon>
        <taxon>Aurantimonadaceae</taxon>
        <taxon>Jiella</taxon>
    </lineage>
</organism>
<evidence type="ECO:0000256" key="7">
    <source>
        <dbReference type="PROSITE-ProRule" id="PRU00533"/>
    </source>
</evidence>
<keyword evidence="10" id="KW-1185">Reference proteome</keyword>
<evidence type="ECO:0000313" key="10">
    <source>
        <dbReference type="Proteomes" id="UP000469011"/>
    </source>
</evidence>
<evidence type="ECO:0000256" key="6">
    <source>
        <dbReference type="ARBA" id="ARBA00048576"/>
    </source>
</evidence>
<dbReference type="PROSITE" id="PS51187">
    <property type="entry name" value="AUTOINDUCER_SYNTH_2"/>
    <property type="match status" value="1"/>
</dbReference>
<keyword evidence="5 7" id="KW-0071">Autoinducer synthesis</keyword>
<dbReference type="RefSeq" id="WP_163466155.1">
    <property type="nucleotide sequence ID" value="NZ_JAAAMG010000036.1"/>
</dbReference>
<evidence type="ECO:0000256" key="2">
    <source>
        <dbReference type="ARBA" id="ARBA00022654"/>
    </source>
</evidence>
<accession>A0A6N9TFQ6</accession>
<keyword evidence="2 7" id="KW-0673">Quorum sensing</keyword>
<dbReference type="GO" id="GO:0007165">
    <property type="term" value="P:signal transduction"/>
    <property type="evidence" value="ECO:0007669"/>
    <property type="project" value="TreeGrafter"/>
</dbReference>
<dbReference type="InterPro" id="IPR018311">
    <property type="entry name" value="Autoind_synth_CS"/>
</dbReference>
<dbReference type="PROSITE" id="PS00949">
    <property type="entry name" value="AUTOINDUCER_SYNTH_1"/>
    <property type="match status" value="1"/>
</dbReference>
<dbReference type="EC" id="2.3.1.184" evidence="1 8"/>
<gene>
    <name evidence="9" type="ORF">GTK09_25125</name>
</gene>
<comment type="caution">
    <text evidence="9">The sequence shown here is derived from an EMBL/GenBank/DDBJ whole genome shotgun (WGS) entry which is preliminary data.</text>
</comment>
<protein>
    <recommendedName>
        <fullName evidence="1 8">Acyl-homoserine-lactone synthase</fullName>
        <ecNumber evidence="1 8">2.3.1.184</ecNumber>
    </recommendedName>
    <alternativeName>
        <fullName evidence="8">Autoinducer synthesis protein</fullName>
    </alternativeName>
</protein>
<name>A0A6N9TFQ6_9HYPH</name>
<keyword evidence="4 8" id="KW-0949">S-adenosyl-L-methionine</keyword>
<evidence type="ECO:0000256" key="8">
    <source>
        <dbReference type="RuleBase" id="RU361135"/>
    </source>
</evidence>
<dbReference type="PANTHER" id="PTHR39322:SF1">
    <property type="entry name" value="ISOVALERYL-HOMOSERINE LACTONE SYNTHASE"/>
    <property type="match status" value="1"/>
</dbReference>
<comment type="similarity">
    <text evidence="7 8">Belongs to the autoinducer synthase family.</text>
</comment>
<dbReference type="GO" id="GO:0009372">
    <property type="term" value="P:quorum sensing"/>
    <property type="evidence" value="ECO:0007669"/>
    <property type="project" value="UniProtKB-UniRule"/>
</dbReference>
<dbReference type="Gene3D" id="3.40.630.30">
    <property type="match status" value="1"/>
</dbReference>
<evidence type="ECO:0000313" key="9">
    <source>
        <dbReference type="EMBL" id="NDW07698.1"/>
    </source>
</evidence>
<dbReference type="Pfam" id="PF00765">
    <property type="entry name" value="Autoind_synth"/>
    <property type="match status" value="1"/>
</dbReference>
<dbReference type="PRINTS" id="PR01549">
    <property type="entry name" value="AUTOINDCRSYN"/>
</dbReference>
<sequence>MIITVESVDRSKHPALVDEMFRMRAEVFADRLGWEVHVENGREIDRFDCEDPLYLLSLDEQSGDLRGAVRLLPTTGPNMLRDVFPVLMPGGTVESPLIWESSRFAVNPRILQSQDRHEANHMVNRTTIELLCGIIEVCQRAGIEHVVSVFDARMARIFRSIDCRFEQLGTPTRIGRTMTYAGLFDMSDEMRVTLGTAGELPAPVLASVPPYGKLSDRVIMAAE</sequence>
<dbReference type="PANTHER" id="PTHR39322">
    <property type="entry name" value="ACYL-HOMOSERINE-LACTONE SYNTHASE"/>
    <property type="match status" value="1"/>
</dbReference>
<evidence type="ECO:0000256" key="5">
    <source>
        <dbReference type="ARBA" id="ARBA00022929"/>
    </source>
</evidence>